<gene>
    <name evidence="2" type="ORF">FGO68_gene8173</name>
</gene>
<name>A0A8J8N8S3_HALGN</name>
<protein>
    <submittedName>
        <fullName evidence="2">Uncharacterized protein</fullName>
    </submittedName>
</protein>
<dbReference type="Proteomes" id="UP000785679">
    <property type="component" value="Unassembled WGS sequence"/>
</dbReference>
<evidence type="ECO:0000256" key="1">
    <source>
        <dbReference type="SAM" id="Coils"/>
    </source>
</evidence>
<dbReference type="OrthoDB" id="311467at2759"/>
<keyword evidence="3" id="KW-1185">Reference proteome</keyword>
<proteinExistence type="predicted"/>
<organism evidence="2 3">
    <name type="scientific">Halteria grandinella</name>
    <dbReference type="NCBI Taxonomy" id="5974"/>
    <lineage>
        <taxon>Eukaryota</taxon>
        <taxon>Sar</taxon>
        <taxon>Alveolata</taxon>
        <taxon>Ciliophora</taxon>
        <taxon>Intramacronucleata</taxon>
        <taxon>Spirotrichea</taxon>
        <taxon>Stichotrichia</taxon>
        <taxon>Sporadotrichida</taxon>
        <taxon>Halteriidae</taxon>
        <taxon>Halteria</taxon>
    </lineage>
</organism>
<dbReference type="EMBL" id="RRYP01039339">
    <property type="protein sequence ID" value="TNV67681.1"/>
    <property type="molecule type" value="Genomic_DNA"/>
</dbReference>
<keyword evidence="1" id="KW-0175">Coiled coil</keyword>
<feature type="coiled-coil region" evidence="1">
    <location>
        <begin position="6"/>
        <end position="117"/>
    </location>
</feature>
<evidence type="ECO:0000313" key="2">
    <source>
        <dbReference type="EMBL" id="TNV67681.1"/>
    </source>
</evidence>
<evidence type="ECO:0000313" key="3">
    <source>
        <dbReference type="Proteomes" id="UP000785679"/>
    </source>
</evidence>
<accession>A0A8J8N8S3</accession>
<sequence>MTKVANDEESERHQMEQMELNNLRKLKRKLLQEKQIAEKDCELISNELQQHIHDRKELENLARKLTEQLESVQVEKQSLMSEYQANQEAINGYNSELKDLKEELANMKNVIAHTFEEELRSAAHTSIINQSKISKKH</sequence>
<dbReference type="AlphaFoldDB" id="A0A8J8N8S3"/>
<comment type="caution">
    <text evidence="2">The sequence shown here is derived from an EMBL/GenBank/DDBJ whole genome shotgun (WGS) entry which is preliminary data.</text>
</comment>
<reference evidence="2" key="1">
    <citation type="submission" date="2019-06" db="EMBL/GenBank/DDBJ databases">
        <authorList>
            <person name="Zheng W."/>
        </authorList>
    </citation>
    <scope>NUCLEOTIDE SEQUENCE</scope>
    <source>
        <strain evidence="2">QDHG01</strain>
    </source>
</reference>